<evidence type="ECO:0000259" key="1">
    <source>
        <dbReference type="Pfam" id="PF13649"/>
    </source>
</evidence>
<dbReference type="InterPro" id="IPR041698">
    <property type="entry name" value="Methyltransf_25"/>
</dbReference>
<dbReference type="GO" id="GO:0032259">
    <property type="term" value="P:methylation"/>
    <property type="evidence" value="ECO:0007669"/>
    <property type="project" value="UniProtKB-KW"/>
</dbReference>
<sequence length="260" mass="29822">METIAGHLYDFPKYYDLIFGSDWKAEYKLLTAVFERYAGRKVKRLFEPGCGTGRLLVKFGKAGYDVSGLDLNEKAVAFCNARFRRHGLKDAAFVGDMADFHLKKPVDACFNMINTFRHVPTEAAAKSHFRCIADGLAPGGLYVLGLHLTPETPQKCVEEKWSATRGSLTVNSRLWSIGIDLKKREERIGMTYDVYTPSKQFRIQDETLFRTYTAKQMQKLFEAAPDLELVDTYDFRYDLEWPIEINGNTEDVVYILRKLK</sequence>
<protein>
    <submittedName>
        <fullName evidence="2">Class I SAM-dependent methyltransferase</fullName>
    </submittedName>
</protein>
<keyword evidence="2" id="KW-0489">Methyltransferase</keyword>
<dbReference type="GO" id="GO:0008168">
    <property type="term" value="F:methyltransferase activity"/>
    <property type="evidence" value="ECO:0007669"/>
    <property type="project" value="UniProtKB-KW"/>
</dbReference>
<dbReference type="InterPro" id="IPR029063">
    <property type="entry name" value="SAM-dependent_MTases_sf"/>
</dbReference>
<dbReference type="CDD" id="cd02440">
    <property type="entry name" value="AdoMet_MTases"/>
    <property type="match status" value="1"/>
</dbReference>
<name>A0A7C2PAG6_9PLAN</name>
<dbReference type="EMBL" id="DSOK01000246">
    <property type="protein sequence ID" value="HEN15516.1"/>
    <property type="molecule type" value="Genomic_DNA"/>
</dbReference>
<keyword evidence="2" id="KW-0808">Transferase</keyword>
<comment type="caution">
    <text evidence="2">The sequence shown here is derived from an EMBL/GenBank/DDBJ whole genome shotgun (WGS) entry which is preliminary data.</text>
</comment>
<reference evidence="2" key="1">
    <citation type="journal article" date="2020" name="mSystems">
        <title>Genome- and Community-Level Interaction Insights into Carbon Utilization and Element Cycling Functions of Hydrothermarchaeota in Hydrothermal Sediment.</title>
        <authorList>
            <person name="Zhou Z."/>
            <person name="Liu Y."/>
            <person name="Xu W."/>
            <person name="Pan J."/>
            <person name="Luo Z.H."/>
            <person name="Li M."/>
        </authorList>
    </citation>
    <scope>NUCLEOTIDE SEQUENCE [LARGE SCALE GENOMIC DNA]</scope>
    <source>
        <strain evidence="2">SpSt-339</strain>
    </source>
</reference>
<evidence type="ECO:0000313" key="2">
    <source>
        <dbReference type="EMBL" id="HEN15516.1"/>
    </source>
</evidence>
<proteinExistence type="predicted"/>
<dbReference type="AlphaFoldDB" id="A0A7C2PAG6"/>
<accession>A0A7C2PAG6</accession>
<gene>
    <name evidence="2" type="ORF">ENQ76_08625</name>
</gene>
<organism evidence="2">
    <name type="scientific">Schlesneria paludicola</name>
    <dbReference type="NCBI Taxonomy" id="360056"/>
    <lineage>
        <taxon>Bacteria</taxon>
        <taxon>Pseudomonadati</taxon>
        <taxon>Planctomycetota</taxon>
        <taxon>Planctomycetia</taxon>
        <taxon>Planctomycetales</taxon>
        <taxon>Planctomycetaceae</taxon>
        <taxon>Schlesneria</taxon>
    </lineage>
</organism>
<dbReference type="SUPFAM" id="SSF53335">
    <property type="entry name" value="S-adenosyl-L-methionine-dependent methyltransferases"/>
    <property type="match status" value="1"/>
</dbReference>
<dbReference type="Gene3D" id="2.20.25.110">
    <property type="entry name" value="S-adenosyl-L-methionine-dependent methyltransferases"/>
    <property type="match status" value="1"/>
</dbReference>
<feature type="domain" description="Methyltransferase" evidence="1">
    <location>
        <begin position="48"/>
        <end position="140"/>
    </location>
</feature>
<dbReference type="Pfam" id="PF13649">
    <property type="entry name" value="Methyltransf_25"/>
    <property type="match status" value="1"/>
</dbReference>
<dbReference type="Gene3D" id="3.40.50.150">
    <property type="entry name" value="Vaccinia Virus protein VP39"/>
    <property type="match status" value="1"/>
</dbReference>